<gene>
    <name evidence="14" type="ORF">SDC9_118994</name>
</gene>
<keyword evidence="8 13" id="KW-1133">Transmembrane helix</keyword>
<evidence type="ECO:0008006" key="15">
    <source>
        <dbReference type="Google" id="ProtNLM"/>
    </source>
</evidence>
<feature type="transmembrane region" description="Helical" evidence="13">
    <location>
        <begin position="83"/>
        <end position="100"/>
    </location>
</feature>
<keyword evidence="5" id="KW-0808">Transferase</keyword>
<keyword evidence="10 13" id="KW-0472">Membrane</keyword>
<dbReference type="AlphaFoldDB" id="A0A645C4X1"/>
<dbReference type="PANTHER" id="PTHR46382">
    <property type="entry name" value="PHOSPHATIDATE CYTIDYLYLTRANSFERASE"/>
    <property type="match status" value="1"/>
</dbReference>
<feature type="transmembrane region" description="Helical" evidence="13">
    <location>
        <begin position="59"/>
        <end position="77"/>
    </location>
</feature>
<evidence type="ECO:0000256" key="4">
    <source>
        <dbReference type="ARBA" id="ARBA00022516"/>
    </source>
</evidence>
<keyword evidence="4" id="KW-0444">Lipid biosynthesis</keyword>
<sequence length="274" mass="30117">MVALNDKAKELVLRSLSGIVLASILLSSIFVGGRLWFLVASTLALLSLWEFYQLLSKKFRVSKGIGILSGALVLIASTERIRPVSVLIVLTLCAFILLFIEILRRQFSHSSYAIWNLGGTLSGLVYIIFPWSYMILLRFHPLGKLLLFTLFICTWSCDVAAYLVGTRWGKNKFCEAVSPKKTWEGFVGGAGASILFSVLIAYYAAMPPLPFLYIGIICGLAGQLGDLAESLIKREVEVKDSGRLIPGHGGVLDRFDSILISGTLTFFLFGVILL</sequence>
<feature type="transmembrane region" description="Helical" evidence="13">
    <location>
        <begin position="112"/>
        <end position="133"/>
    </location>
</feature>
<evidence type="ECO:0000256" key="8">
    <source>
        <dbReference type="ARBA" id="ARBA00022989"/>
    </source>
</evidence>
<keyword evidence="11" id="KW-0594">Phospholipid biosynthesis</keyword>
<evidence type="ECO:0000256" key="1">
    <source>
        <dbReference type="ARBA" id="ARBA00004651"/>
    </source>
</evidence>
<dbReference type="GO" id="GO:0004605">
    <property type="term" value="F:phosphatidate cytidylyltransferase activity"/>
    <property type="evidence" value="ECO:0007669"/>
    <property type="project" value="TreeGrafter"/>
</dbReference>
<evidence type="ECO:0000256" key="7">
    <source>
        <dbReference type="ARBA" id="ARBA00022695"/>
    </source>
</evidence>
<keyword evidence="12" id="KW-1208">Phospholipid metabolism</keyword>
<dbReference type="Pfam" id="PF01148">
    <property type="entry name" value="CTP_transf_1"/>
    <property type="match status" value="1"/>
</dbReference>
<comment type="subcellular location">
    <subcellularLocation>
        <location evidence="1">Cell membrane</location>
        <topology evidence="1">Multi-pass membrane protein</topology>
    </subcellularLocation>
</comment>
<comment type="caution">
    <text evidence="14">The sequence shown here is derived from an EMBL/GenBank/DDBJ whole genome shotgun (WGS) entry which is preliminary data.</text>
</comment>
<feature type="transmembrane region" description="Helical" evidence="13">
    <location>
        <begin position="253"/>
        <end position="273"/>
    </location>
</feature>
<evidence type="ECO:0000256" key="13">
    <source>
        <dbReference type="SAM" id="Phobius"/>
    </source>
</evidence>
<feature type="transmembrane region" description="Helical" evidence="13">
    <location>
        <begin position="35"/>
        <end position="52"/>
    </location>
</feature>
<proteinExistence type="inferred from homology"/>
<evidence type="ECO:0000256" key="5">
    <source>
        <dbReference type="ARBA" id="ARBA00022679"/>
    </source>
</evidence>
<reference evidence="14" key="1">
    <citation type="submission" date="2019-08" db="EMBL/GenBank/DDBJ databases">
        <authorList>
            <person name="Kucharzyk K."/>
            <person name="Murdoch R.W."/>
            <person name="Higgins S."/>
            <person name="Loffler F."/>
        </authorList>
    </citation>
    <scope>NUCLEOTIDE SEQUENCE</scope>
</reference>
<protein>
    <recommendedName>
        <fullName evidence="15">Phosphatidate cytidylyltransferase</fullName>
    </recommendedName>
</protein>
<dbReference type="PROSITE" id="PS01315">
    <property type="entry name" value="CDS"/>
    <property type="match status" value="1"/>
</dbReference>
<evidence type="ECO:0000256" key="10">
    <source>
        <dbReference type="ARBA" id="ARBA00023136"/>
    </source>
</evidence>
<comment type="similarity">
    <text evidence="2">Belongs to the CDS family.</text>
</comment>
<dbReference type="PANTHER" id="PTHR46382:SF1">
    <property type="entry name" value="PHOSPHATIDATE CYTIDYLYLTRANSFERASE"/>
    <property type="match status" value="1"/>
</dbReference>
<dbReference type="EMBL" id="VSSQ01024483">
    <property type="protein sequence ID" value="MPM72021.1"/>
    <property type="molecule type" value="Genomic_DNA"/>
</dbReference>
<evidence type="ECO:0000313" key="14">
    <source>
        <dbReference type="EMBL" id="MPM72021.1"/>
    </source>
</evidence>
<evidence type="ECO:0000256" key="3">
    <source>
        <dbReference type="ARBA" id="ARBA00022475"/>
    </source>
</evidence>
<feature type="transmembrane region" description="Helical" evidence="13">
    <location>
        <begin position="12"/>
        <end position="29"/>
    </location>
</feature>
<name>A0A645C4X1_9ZZZZ</name>
<evidence type="ECO:0000256" key="11">
    <source>
        <dbReference type="ARBA" id="ARBA00023209"/>
    </source>
</evidence>
<keyword evidence="3" id="KW-1003">Cell membrane</keyword>
<dbReference type="GO" id="GO:0005886">
    <property type="term" value="C:plasma membrane"/>
    <property type="evidence" value="ECO:0007669"/>
    <property type="project" value="UniProtKB-SubCell"/>
</dbReference>
<keyword evidence="7" id="KW-0548">Nucleotidyltransferase</keyword>
<accession>A0A645C4X1</accession>
<organism evidence="14">
    <name type="scientific">bioreactor metagenome</name>
    <dbReference type="NCBI Taxonomy" id="1076179"/>
    <lineage>
        <taxon>unclassified sequences</taxon>
        <taxon>metagenomes</taxon>
        <taxon>ecological metagenomes</taxon>
    </lineage>
</organism>
<feature type="transmembrane region" description="Helical" evidence="13">
    <location>
        <begin position="145"/>
        <end position="164"/>
    </location>
</feature>
<dbReference type="InterPro" id="IPR000374">
    <property type="entry name" value="PC_trans"/>
</dbReference>
<keyword evidence="6 13" id="KW-0812">Transmembrane</keyword>
<evidence type="ECO:0000256" key="6">
    <source>
        <dbReference type="ARBA" id="ARBA00022692"/>
    </source>
</evidence>
<dbReference type="GO" id="GO:0016024">
    <property type="term" value="P:CDP-diacylglycerol biosynthetic process"/>
    <property type="evidence" value="ECO:0007669"/>
    <property type="project" value="TreeGrafter"/>
</dbReference>
<feature type="transmembrane region" description="Helical" evidence="13">
    <location>
        <begin position="185"/>
        <end position="205"/>
    </location>
</feature>
<evidence type="ECO:0000256" key="2">
    <source>
        <dbReference type="ARBA" id="ARBA00010185"/>
    </source>
</evidence>
<keyword evidence="9" id="KW-0443">Lipid metabolism</keyword>
<evidence type="ECO:0000256" key="9">
    <source>
        <dbReference type="ARBA" id="ARBA00023098"/>
    </source>
</evidence>
<evidence type="ECO:0000256" key="12">
    <source>
        <dbReference type="ARBA" id="ARBA00023264"/>
    </source>
</evidence>